<evidence type="ECO:0000313" key="2">
    <source>
        <dbReference type="Proteomes" id="UP000010796"/>
    </source>
</evidence>
<evidence type="ECO:0000313" key="1">
    <source>
        <dbReference type="EMBL" id="AGA76849.1"/>
    </source>
</evidence>
<reference evidence="2" key="1">
    <citation type="submission" date="2012-02" db="EMBL/GenBank/DDBJ databases">
        <title>The complete genome of Echinicola vietnamensis DSM 17526.</title>
        <authorList>
            <person name="Lucas S."/>
            <person name="Copeland A."/>
            <person name="Lapidus A."/>
            <person name="Glavina del Rio T."/>
            <person name="Dalin E."/>
            <person name="Tice H."/>
            <person name="Bruce D."/>
            <person name="Goodwin L."/>
            <person name="Pitluck S."/>
            <person name="Peters L."/>
            <person name="Ovchinnikova G."/>
            <person name="Teshima H."/>
            <person name="Kyrpides N."/>
            <person name="Mavromatis K."/>
            <person name="Ivanova N."/>
            <person name="Brettin T."/>
            <person name="Detter J.C."/>
            <person name="Han C."/>
            <person name="Larimer F."/>
            <person name="Land M."/>
            <person name="Hauser L."/>
            <person name="Markowitz V."/>
            <person name="Cheng J.-F."/>
            <person name="Hugenholtz P."/>
            <person name="Woyke T."/>
            <person name="Wu D."/>
            <person name="Brambilla E."/>
            <person name="Klenk H.-P."/>
            <person name="Eisen J.A."/>
        </authorList>
    </citation>
    <scope>NUCLEOTIDE SEQUENCE [LARGE SCALE GENOMIC DNA]</scope>
    <source>
        <strain evidence="2">DSM 17526 / LMG 23754 / KMM 6221</strain>
    </source>
</reference>
<dbReference type="KEGG" id="evi:Echvi_0571"/>
<protein>
    <submittedName>
        <fullName evidence="1">Uncharacterized protein</fullName>
    </submittedName>
</protein>
<organism evidence="1 2">
    <name type="scientific">Echinicola vietnamensis (strain DSM 17526 / LMG 23754 / KMM 6221)</name>
    <dbReference type="NCBI Taxonomy" id="926556"/>
    <lineage>
        <taxon>Bacteria</taxon>
        <taxon>Pseudomonadati</taxon>
        <taxon>Bacteroidota</taxon>
        <taxon>Cytophagia</taxon>
        <taxon>Cytophagales</taxon>
        <taxon>Cyclobacteriaceae</taxon>
        <taxon>Echinicola</taxon>
    </lineage>
</organism>
<dbReference type="Proteomes" id="UP000010796">
    <property type="component" value="Chromosome"/>
</dbReference>
<name>L0FSE3_ECHVK</name>
<dbReference type="HOGENOM" id="CLU_2568382_0_0_10"/>
<proteinExistence type="predicted"/>
<dbReference type="STRING" id="926556.Echvi_0571"/>
<dbReference type="AlphaFoldDB" id="L0FSE3"/>
<keyword evidence="2" id="KW-1185">Reference proteome</keyword>
<dbReference type="EMBL" id="CP003346">
    <property type="protein sequence ID" value="AGA76849.1"/>
    <property type="molecule type" value="Genomic_DNA"/>
</dbReference>
<accession>L0FSE3</accession>
<sequence length="81" mass="9337">MKCRNVFSFAILICFSSCRKKTVQEATETGGEKAFLLGIEDSVCKDFWFFKPILFCDHEEYTYHVSNASHGSWFRVLAKGE</sequence>
<gene>
    <name evidence="1" type="ordered locus">Echvi_0571</name>
</gene>